<dbReference type="Proteomes" id="UP000292855">
    <property type="component" value="Unassembled WGS sequence"/>
</dbReference>
<evidence type="ECO:0000259" key="1">
    <source>
        <dbReference type="Pfam" id="PF11412"/>
    </source>
</evidence>
<dbReference type="Gene3D" id="2.60.40.1250">
    <property type="entry name" value="Thiol:disulfide interchange protein DsbD, N-terminal domain"/>
    <property type="match status" value="1"/>
</dbReference>
<dbReference type="EMBL" id="SGIT01000003">
    <property type="protein sequence ID" value="RZF58779.1"/>
    <property type="molecule type" value="Genomic_DNA"/>
</dbReference>
<dbReference type="InterPro" id="IPR036929">
    <property type="entry name" value="DsbDN_sf"/>
</dbReference>
<comment type="caution">
    <text evidence="2">The sequence shown here is derived from an EMBL/GenBank/DDBJ whole genome shotgun (WGS) entry which is preliminary data.</text>
</comment>
<name>A0A4Q6XQ77_9SPHI</name>
<accession>A0A4Q6XQ77</accession>
<feature type="domain" description="Thiol:disulfide interchange protein DsbD N-terminal" evidence="1">
    <location>
        <begin position="38"/>
        <end position="147"/>
    </location>
</feature>
<dbReference type="AlphaFoldDB" id="A0A4Q6XQ77"/>
<reference evidence="2 3" key="1">
    <citation type="submission" date="2019-02" db="EMBL/GenBank/DDBJ databases">
        <authorList>
            <person name="Li Y."/>
        </authorList>
    </citation>
    <scope>NUCLEOTIDE SEQUENCE [LARGE SCALE GENOMIC DNA]</scope>
    <source>
        <strain evidence="2 3">30C10-4-7</strain>
    </source>
</reference>
<evidence type="ECO:0000313" key="3">
    <source>
        <dbReference type="Proteomes" id="UP000292855"/>
    </source>
</evidence>
<keyword evidence="2" id="KW-0813">Transport</keyword>
<keyword evidence="2" id="KW-0762">Sugar transport</keyword>
<protein>
    <submittedName>
        <fullName evidence="2">Sugar transporter</fullName>
    </submittedName>
</protein>
<dbReference type="OrthoDB" id="767251at2"/>
<proteinExistence type="predicted"/>
<gene>
    <name evidence="2" type="ORF">EWE74_15765</name>
</gene>
<evidence type="ECO:0000313" key="2">
    <source>
        <dbReference type="EMBL" id="RZF58779.1"/>
    </source>
</evidence>
<sequence>MSMKKLSLLIVIVLFTMASGVAQIYKPVKWSVASQKLTDKEAVVFIKATIDNGWHIYGLNAPTGGPIATSFAFGASKDYSLNGKVAAPAPKSKFEKVFDMNVPYYTKEVVFQQKIKLNKGQTTVKGTVEFMACDAERCLPPEEYAFNVTIK</sequence>
<dbReference type="Pfam" id="PF11412">
    <property type="entry name" value="DsbD_N"/>
    <property type="match status" value="1"/>
</dbReference>
<dbReference type="InterPro" id="IPR028250">
    <property type="entry name" value="DsbDN"/>
</dbReference>
<organism evidence="2 3">
    <name type="scientific">Sphingobacterium corticibacterium</name>
    <dbReference type="NCBI Taxonomy" id="2484746"/>
    <lineage>
        <taxon>Bacteria</taxon>
        <taxon>Pseudomonadati</taxon>
        <taxon>Bacteroidota</taxon>
        <taxon>Sphingobacteriia</taxon>
        <taxon>Sphingobacteriales</taxon>
        <taxon>Sphingobacteriaceae</taxon>
        <taxon>Sphingobacterium</taxon>
    </lineage>
</organism>
<keyword evidence="3" id="KW-1185">Reference proteome</keyword>